<organism evidence="2 3">
    <name type="scientific">Marilutibacter alkalisoli</name>
    <dbReference type="NCBI Taxonomy" id="2591633"/>
    <lineage>
        <taxon>Bacteria</taxon>
        <taxon>Pseudomonadati</taxon>
        <taxon>Pseudomonadota</taxon>
        <taxon>Gammaproteobacteria</taxon>
        <taxon>Lysobacterales</taxon>
        <taxon>Lysobacteraceae</taxon>
        <taxon>Marilutibacter</taxon>
    </lineage>
</organism>
<evidence type="ECO:0000313" key="2">
    <source>
        <dbReference type="EMBL" id="QDH71112.1"/>
    </source>
</evidence>
<protein>
    <recommendedName>
        <fullName evidence="4">SPOR domain-containing protein</fullName>
    </recommendedName>
</protein>
<feature type="region of interest" description="Disordered" evidence="1">
    <location>
        <begin position="188"/>
        <end position="214"/>
    </location>
</feature>
<evidence type="ECO:0000256" key="1">
    <source>
        <dbReference type="SAM" id="MobiDB-lite"/>
    </source>
</evidence>
<dbReference type="KEGG" id="lyj:FKV23_14205"/>
<dbReference type="EMBL" id="CP041242">
    <property type="protein sequence ID" value="QDH71112.1"/>
    <property type="molecule type" value="Genomic_DNA"/>
</dbReference>
<dbReference type="OrthoDB" id="5986009at2"/>
<sequence length="214" mass="22784">MLIRALIVFLAVLNLGVAAWWIFRSDPAPAASEPLPLGVARLQLVSEVAPGELPVAEENADAPLRCFSFGPFDNDTAAVARSALGPLVERIVPRQQGDGEIRGWRVYMPPFDGPDAVQAAARALSEAGVGDMFVVRDGVEANSIALGRYGTEEAARRRVETLAGSGFTARAAPIGSGTPRVWFDVEAGPRFDPEQARSAARAPGHEELECEPQP</sequence>
<accession>A0A514BUR7</accession>
<keyword evidence="3" id="KW-1185">Reference proteome</keyword>
<reference evidence="2 3" key="1">
    <citation type="submission" date="2019-06" db="EMBL/GenBank/DDBJ databases">
        <title>Lysobacter alkalisoli sp. nov. isolated from saline-alkali soil.</title>
        <authorList>
            <person name="Sun J.-Q."/>
            <person name="Xu L."/>
        </authorList>
    </citation>
    <scope>NUCLEOTIDE SEQUENCE [LARGE SCALE GENOMIC DNA]</scope>
    <source>
        <strain evidence="2 3">SJ-36</strain>
    </source>
</reference>
<gene>
    <name evidence="2" type="ORF">FKV23_14205</name>
</gene>
<evidence type="ECO:0008006" key="4">
    <source>
        <dbReference type="Google" id="ProtNLM"/>
    </source>
</evidence>
<dbReference type="AlphaFoldDB" id="A0A514BUR7"/>
<dbReference type="Proteomes" id="UP000317199">
    <property type="component" value="Chromosome"/>
</dbReference>
<name>A0A514BUR7_9GAMM</name>
<evidence type="ECO:0000313" key="3">
    <source>
        <dbReference type="Proteomes" id="UP000317199"/>
    </source>
</evidence>
<proteinExistence type="predicted"/>
<dbReference type="RefSeq" id="WP_141624444.1">
    <property type="nucleotide sequence ID" value="NZ_CP041242.1"/>
</dbReference>